<evidence type="ECO:0000313" key="1">
    <source>
        <dbReference type="EnsemblMetazoa" id="Aqu2.1.32592_001"/>
    </source>
</evidence>
<dbReference type="EnsemblMetazoa" id="Aqu2.1.32592_001">
    <property type="protein sequence ID" value="Aqu2.1.32592_001"/>
    <property type="gene ID" value="Aqu2.1.32592"/>
</dbReference>
<proteinExistence type="predicted"/>
<protein>
    <submittedName>
        <fullName evidence="1">Uncharacterized protein</fullName>
    </submittedName>
</protein>
<reference evidence="1" key="1">
    <citation type="submission" date="2017-05" db="UniProtKB">
        <authorList>
            <consortium name="EnsemblMetazoa"/>
        </authorList>
    </citation>
    <scope>IDENTIFICATION</scope>
</reference>
<dbReference type="AlphaFoldDB" id="A0A1X7UZ12"/>
<organism evidence="1">
    <name type="scientific">Amphimedon queenslandica</name>
    <name type="common">Sponge</name>
    <dbReference type="NCBI Taxonomy" id="400682"/>
    <lineage>
        <taxon>Eukaryota</taxon>
        <taxon>Metazoa</taxon>
        <taxon>Porifera</taxon>
        <taxon>Demospongiae</taxon>
        <taxon>Heteroscleromorpha</taxon>
        <taxon>Haplosclerida</taxon>
        <taxon>Niphatidae</taxon>
        <taxon>Amphimedon</taxon>
    </lineage>
</organism>
<accession>A0A1X7UZ12</accession>
<dbReference type="InParanoid" id="A0A1X7UZ12"/>
<sequence length="78" mass="8858">DAQKIHFCTFNKKTSDKLIYPGQALKFHIVLLGYDYFGSLNVTDGIIEIRDGLTPDNLSLVLIVHRRLNTNQTILPVM</sequence>
<name>A0A1X7UZ12_AMPQE</name>